<sequence length="388" mass="41156">MGNIPGADWFNARTRTQAGTGRLNAAVGVFRAWEPQTTTIDSLLGGFDGMEPLVAEPPVAEQRDDAGNQRCQVEEENGKDRKWDESLRHTRPSTNTASGRIASDSDDSTSISQSAGPIRNDRGEGISVGLDCEVEDCNLVPGHGNRDGKRVDLKPSPRRGDWRCGVDEFKLRRINEGGERERFDGFVLSAPTDPYTDFAFDLDRTAHDDPQRTSGPSVAAGLDHPSVSETLRPLESAIGLHTGAETTVDLAPMDVDTTFSGPISKGISSREGEAQGCGQLSDSLPSLLPFQFSTSKLPAPASSLSLLPPAVTAAYDLALMDLDLGSSLETPAEVRPRPTPRISATVFGSGLTLGSVGPASTLISPGPAAIREKVFVGPSLFLGDDGME</sequence>
<reference evidence="1" key="2">
    <citation type="journal article" date="2020" name="Nat. Commun.">
        <title>Large-scale genome sequencing of mycorrhizal fungi provides insights into the early evolution of symbiotic traits.</title>
        <authorList>
            <person name="Miyauchi S."/>
            <person name="Kiss E."/>
            <person name="Kuo A."/>
            <person name="Drula E."/>
            <person name="Kohler A."/>
            <person name="Sanchez-Garcia M."/>
            <person name="Morin E."/>
            <person name="Andreopoulos B."/>
            <person name="Barry K.W."/>
            <person name="Bonito G."/>
            <person name="Buee M."/>
            <person name="Carver A."/>
            <person name="Chen C."/>
            <person name="Cichocki N."/>
            <person name="Clum A."/>
            <person name="Culley D."/>
            <person name="Crous P.W."/>
            <person name="Fauchery L."/>
            <person name="Girlanda M."/>
            <person name="Hayes R.D."/>
            <person name="Keri Z."/>
            <person name="LaButti K."/>
            <person name="Lipzen A."/>
            <person name="Lombard V."/>
            <person name="Magnuson J."/>
            <person name="Maillard F."/>
            <person name="Murat C."/>
            <person name="Nolan M."/>
            <person name="Ohm R.A."/>
            <person name="Pangilinan J."/>
            <person name="Pereira M.F."/>
            <person name="Perotto S."/>
            <person name="Peter M."/>
            <person name="Pfister S."/>
            <person name="Riley R."/>
            <person name="Sitrit Y."/>
            <person name="Stielow J.B."/>
            <person name="Szollosi G."/>
            <person name="Zifcakova L."/>
            <person name="Stursova M."/>
            <person name="Spatafora J.W."/>
            <person name="Tedersoo L."/>
            <person name="Vaario L.M."/>
            <person name="Yamada A."/>
            <person name="Yan M."/>
            <person name="Wang P."/>
            <person name="Xu J."/>
            <person name="Bruns T."/>
            <person name="Baldrian P."/>
            <person name="Vilgalys R."/>
            <person name="Dunand C."/>
            <person name="Henrissat B."/>
            <person name="Grigoriev I.V."/>
            <person name="Hibbett D."/>
            <person name="Nagy L.G."/>
            <person name="Martin F.M."/>
        </authorList>
    </citation>
    <scope>NUCLEOTIDE SEQUENCE</scope>
    <source>
        <strain evidence="1">P2</strain>
    </source>
</reference>
<reference evidence="1" key="1">
    <citation type="submission" date="2019-10" db="EMBL/GenBank/DDBJ databases">
        <authorList>
            <consortium name="DOE Joint Genome Institute"/>
            <person name="Kuo A."/>
            <person name="Miyauchi S."/>
            <person name="Kiss E."/>
            <person name="Drula E."/>
            <person name="Kohler A."/>
            <person name="Sanchez-Garcia M."/>
            <person name="Andreopoulos B."/>
            <person name="Barry K.W."/>
            <person name="Bonito G."/>
            <person name="Buee M."/>
            <person name="Carver A."/>
            <person name="Chen C."/>
            <person name="Cichocki N."/>
            <person name="Clum A."/>
            <person name="Culley D."/>
            <person name="Crous P.W."/>
            <person name="Fauchery L."/>
            <person name="Girlanda M."/>
            <person name="Hayes R."/>
            <person name="Keri Z."/>
            <person name="Labutti K."/>
            <person name="Lipzen A."/>
            <person name="Lombard V."/>
            <person name="Magnuson J."/>
            <person name="Maillard F."/>
            <person name="Morin E."/>
            <person name="Murat C."/>
            <person name="Nolan M."/>
            <person name="Ohm R."/>
            <person name="Pangilinan J."/>
            <person name="Pereira M."/>
            <person name="Perotto S."/>
            <person name="Peter M."/>
            <person name="Riley R."/>
            <person name="Sitrit Y."/>
            <person name="Stielow B."/>
            <person name="Szollosi G."/>
            <person name="Zifcakova L."/>
            <person name="Stursova M."/>
            <person name="Spatafora J.W."/>
            <person name="Tedersoo L."/>
            <person name="Vaario L.-M."/>
            <person name="Yamada A."/>
            <person name="Yan M."/>
            <person name="Wang P."/>
            <person name="Xu J."/>
            <person name="Bruns T."/>
            <person name="Baldrian P."/>
            <person name="Vilgalys R."/>
            <person name="Henrissat B."/>
            <person name="Grigoriev I.V."/>
            <person name="Hibbett D."/>
            <person name="Nagy L.G."/>
            <person name="Martin F.M."/>
        </authorList>
    </citation>
    <scope>NUCLEOTIDE SEQUENCE</scope>
    <source>
        <strain evidence="1">P2</strain>
    </source>
</reference>
<evidence type="ECO:0000313" key="2">
    <source>
        <dbReference type="Proteomes" id="UP000886501"/>
    </source>
</evidence>
<dbReference type="EMBL" id="MU118040">
    <property type="protein sequence ID" value="KAF9647159.1"/>
    <property type="molecule type" value="Genomic_DNA"/>
</dbReference>
<proteinExistence type="predicted"/>
<name>A0ACB6ZC96_THEGA</name>
<evidence type="ECO:0000313" key="1">
    <source>
        <dbReference type="EMBL" id="KAF9647159.1"/>
    </source>
</evidence>
<protein>
    <submittedName>
        <fullName evidence="1">Uncharacterized protein</fullName>
    </submittedName>
</protein>
<dbReference type="Proteomes" id="UP000886501">
    <property type="component" value="Unassembled WGS sequence"/>
</dbReference>
<organism evidence="1 2">
    <name type="scientific">Thelephora ganbajun</name>
    <name type="common">Ganba fungus</name>
    <dbReference type="NCBI Taxonomy" id="370292"/>
    <lineage>
        <taxon>Eukaryota</taxon>
        <taxon>Fungi</taxon>
        <taxon>Dikarya</taxon>
        <taxon>Basidiomycota</taxon>
        <taxon>Agaricomycotina</taxon>
        <taxon>Agaricomycetes</taxon>
        <taxon>Thelephorales</taxon>
        <taxon>Thelephoraceae</taxon>
        <taxon>Thelephora</taxon>
    </lineage>
</organism>
<keyword evidence="2" id="KW-1185">Reference proteome</keyword>
<gene>
    <name evidence="1" type="ORF">BDM02DRAFT_3117535</name>
</gene>
<accession>A0ACB6ZC96</accession>
<comment type="caution">
    <text evidence="1">The sequence shown here is derived from an EMBL/GenBank/DDBJ whole genome shotgun (WGS) entry which is preliminary data.</text>
</comment>